<protein>
    <recommendedName>
        <fullName evidence="8">Peptidase S1 domain-containing protein</fullName>
    </recommendedName>
</protein>
<evidence type="ECO:0000313" key="10">
    <source>
        <dbReference type="Proteomes" id="UP001152622"/>
    </source>
</evidence>
<keyword evidence="7" id="KW-1133">Transmembrane helix</keyword>
<keyword evidence="2 5" id="KW-0378">Hydrolase</keyword>
<dbReference type="GO" id="GO:0004252">
    <property type="term" value="F:serine-type endopeptidase activity"/>
    <property type="evidence" value="ECO:0007669"/>
    <property type="project" value="InterPro"/>
</dbReference>
<dbReference type="PANTHER" id="PTHR24252">
    <property type="entry name" value="ACROSIN-RELATED"/>
    <property type="match status" value="1"/>
</dbReference>
<dbReference type="Proteomes" id="UP001152622">
    <property type="component" value="Chromosome 24"/>
</dbReference>
<dbReference type="PROSITE" id="PS00134">
    <property type="entry name" value="TRYPSIN_HIS"/>
    <property type="match status" value="1"/>
</dbReference>
<dbReference type="OrthoDB" id="93664at2759"/>
<dbReference type="Pfam" id="PF00089">
    <property type="entry name" value="Trypsin"/>
    <property type="match status" value="1"/>
</dbReference>
<dbReference type="EMBL" id="JAINUF010000024">
    <property type="protein sequence ID" value="KAJ8332992.1"/>
    <property type="molecule type" value="Genomic_DNA"/>
</dbReference>
<sequence>MTKSCVDSQVPHTAQSQSQQQTVPQTRQPITEELPQVGVVLEEDSVNLTVPKDATDAELATPEALHLAPCPSRLTLIATLLPLSITLLICLALIVKFVFFPSKLRDMSPPCGSNVNCSNSALPPFLAKHPVNQTGNFSSGCTEVTSDRRGRIVGGSVASRGKWGWQASLRWKGRHVCGGAILTNRWVITAAHCFTLNEMLQVSDWQVVVDTVSMTDSMPGRHYQALEIKHHPRFSSENNDYDLGLIHTATDIEMEGGVWPVCLPSPGESFRPGSRCWVTGWGYTYEGGSVSAALRQAEVQVISQSRCSQPSVYGAHLTARMMCAGRMEGGVDSCQGDSGGPLVCKTGAGDWRLAGVVSWGEGCGRPNKPGVYTRVTQLLHWLDQHIQYGENTGQNTGLPLPRLRPLKGRNLPEGLQRFTLRARRRRKTLAHLRHAAASSLWSRYKRGSPLSPPPWTVHPKSGSQTHSVLALAPPSRKFTFNIFLGCLRCGQNSTLRVSEGPGQNEHLLTGLRRYGTRDGKALEEDKRIQTARSSSNPTGSQARRRRIQRVMELKKECGRHAGLQIVTQ</sequence>
<dbReference type="SMART" id="SM00020">
    <property type="entry name" value="Tryp_SPc"/>
    <property type="match status" value="1"/>
</dbReference>
<dbReference type="InterPro" id="IPR009003">
    <property type="entry name" value="Peptidase_S1_PA"/>
</dbReference>
<feature type="compositionally biased region" description="Low complexity" evidence="6">
    <location>
        <begin position="9"/>
        <end position="29"/>
    </location>
</feature>
<evidence type="ECO:0000256" key="6">
    <source>
        <dbReference type="SAM" id="MobiDB-lite"/>
    </source>
</evidence>
<reference evidence="9" key="1">
    <citation type="journal article" date="2023" name="Science">
        <title>Genome structures resolve the early diversification of teleost fishes.</title>
        <authorList>
            <person name="Parey E."/>
            <person name="Louis A."/>
            <person name="Montfort J."/>
            <person name="Bouchez O."/>
            <person name="Roques C."/>
            <person name="Iampietro C."/>
            <person name="Lluch J."/>
            <person name="Castinel A."/>
            <person name="Donnadieu C."/>
            <person name="Desvignes T."/>
            <person name="Floi Bucao C."/>
            <person name="Jouanno E."/>
            <person name="Wen M."/>
            <person name="Mejri S."/>
            <person name="Dirks R."/>
            <person name="Jansen H."/>
            <person name="Henkel C."/>
            <person name="Chen W.J."/>
            <person name="Zahm M."/>
            <person name="Cabau C."/>
            <person name="Klopp C."/>
            <person name="Thompson A.W."/>
            <person name="Robinson-Rechavi M."/>
            <person name="Braasch I."/>
            <person name="Lecointre G."/>
            <person name="Bobe J."/>
            <person name="Postlethwait J.H."/>
            <person name="Berthelot C."/>
            <person name="Roest Crollius H."/>
            <person name="Guiguen Y."/>
        </authorList>
    </citation>
    <scope>NUCLEOTIDE SEQUENCE</scope>
    <source>
        <strain evidence="9">WJC10195</strain>
    </source>
</reference>
<accession>A0A9Q1E6C0</accession>
<dbReference type="InterPro" id="IPR001254">
    <property type="entry name" value="Trypsin_dom"/>
</dbReference>
<evidence type="ECO:0000256" key="7">
    <source>
        <dbReference type="SAM" id="Phobius"/>
    </source>
</evidence>
<dbReference type="CDD" id="cd00190">
    <property type="entry name" value="Tryp_SPc"/>
    <property type="match status" value="1"/>
</dbReference>
<organism evidence="9 10">
    <name type="scientific">Synaphobranchus kaupii</name>
    <name type="common">Kaup's arrowtooth eel</name>
    <dbReference type="NCBI Taxonomy" id="118154"/>
    <lineage>
        <taxon>Eukaryota</taxon>
        <taxon>Metazoa</taxon>
        <taxon>Chordata</taxon>
        <taxon>Craniata</taxon>
        <taxon>Vertebrata</taxon>
        <taxon>Euteleostomi</taxon>
        <taxon>Actinopterygii</taxon>
        <taxon>Neopterygii</taxon>
        <taxon>Teleostei</taxon>
        <taxon>Anguilliformes</taxon>
        <taxon>Synaphobranchidae</taxon>
        <taxon>Synaphobranchus</taxon>
    </lineage>
</organism>
<evidence type="ECO:0000256" key="2">
    <source>
        <dbReference type="ARBA" id="ARBA00022801"/>
    </source>
</evidence>
<feature type="domain" description="Peptidase S1" evidence="8">
    <location>
        <begin position="152"/>
        <end position="387"/>
    </location>
</feature>
<evidence type="ECO:0000256" key="1">
    <source>
        <dbReference type="ARBA" id="ARBA00022670"/>
    </source>
</evidence>
<keyword evidence="7" id="KW-0472">Membrane</keyword>
<feature type="compositionally biased region" description="Polar residues" evidence="6">
    <location>
        <begin position="530"/>
        <end position="541"/>
    </location>
</feature>
<dbReference type="InterPro" id="IPR001314">
    <property type="entry name" value="Peptidase_S1A"/>
</dbReference>
<evidence type="ECO:0000256" key="5">
    <source>
        <dbReference type="RuleBase" id="RU363034"/>
    </source>
</evidence>
<evidence type="ECO:0000256" key="4">
    <source>
        <dbReference type="ARBA" id="ARBA00023157"/>
    </source>
</evidence>
<dbReference type="GO" id="GO:0006508">
    <property type="term" value="P:proteolysis"/>
    <property type="evidence" value="ECO:0007669"/>
    <property type="project" value="UniProtKB-KW"/>
</dbReference>
<evidence type="ECO:0000313" key="9">
    <source>
        <dbReference type="EMBL" id="KAJ8332992.1"/>
    </source>
</evidence>
<dbReference type="Gene3D" id="2.40.10.10">
    <property type="entry name" value="Trypsin-like serine proteases"/>
    <property type="match status" value="2"/>
</dbReference>
<dbReference type="SUPFAM" id="SSF50494">
    <property type="entry name" value="Trypsin-like serine proteases"/>
    <property type="match status" value="1"/>
</dbReference>
<keyword evidence="3 5" id="KW-0720">Serine protease</keyword>
<name>A0A9Q1E6C0_SYNKA</name>
<keyword evidence="1 5" id="KW-0645">Protease</keyword>
<gene>
    <name evidence="9" type="ORF">SKAU_G00418880</name>
</gene>
<dbReference type="PROSITE" id="PS00135">
    <property type="entry name" value="TRYPSIN_SER"/>
    <property type="match status" value="1"/>
</dbReference>
<feature type="region of interest" description="Disordered" evidence="6">
    <location>
        <begin position="521"/>
        <end position="544"/>
    </location>
</feature>
<keyword evidence="10" id="KW-1185">Reference proteome</keyword>
<evidence type="ECO:0000259" key="8">
    <source>
        <dbReference type="PROSITE" id="PS50240"/>
    </source>
</evidence>
<evidence type="ECO:0000256" key="3">
    <source>
        <dbReference type="ARBA" id="ARBA00022825"/>
    </source>
</evidence>
<keyword evidence="4" id="KW-1015">Disulfide bond</keyword>
<dbReference type="InterPro" id="IPR018114">
    <property type="entry name" value="TRYPSIN_HIS"/>
</dbReference>
<dbReference type="AlphaFoldDB" id="A0A9Q1E6C0"/>
<dbReference type="PANTHER" id="PTHR24252:SF7">
    <property type="entry name" value="HYALIN"/>
    <property type="match status" value="1"/>
</dbReference>
<proteinExistence type="predicted"/>
<dbReference type="FunFam" id="2.40.10.10:FF:000003">
    <property type="entry name" value="Transmembrane serine protease 3"/>
    <property type="match status" value="1"/>
</dbReference>
<feature type="region of interest" description="Disordered" evidence="6">
    <location>
        <begin position="1"/>
        <end position="29"/>
    </location>
</feature>
<dbReference type="InterPro" id="IPR033116">
    <property type="entry name" value="TRYPSIN_SER"/>
</dbReference>
<dbReference type="PROSITE" id="PS50240">
    <property type="entry name" value="TRYPSIN_DOM"/>
    <property type="match status" value="1"/>
</dbReference>
<feature type="transmembrane region" description="Helical" evidence="7">
    <location>
        <begin position="74"/>
        <end position="99"/>
    </location>
</feature>
<dbReference type="PRINTS" id="PR00722">
    <property type="entry name" value="CHYMOTRYPSIN"/>
</dbReference>
<comment type="caution">
    <text evidence="9">The sequence shown here is derived from an EMBL/GenBank/DDBJ whole genome shotgun (WGS) entry which is preliminary data.</text>
</comment>
<dbReference type="InterPro" id="IPR043504">
    <property type="entry name" value="Peptidase_S1_PA_chymotrypsin"/>
</dbReference>
<keyword evidence="7" id="KW-0812">Transmembrane</keyword>